<sequence>MIAAIRGACFGDFVQRHGGIILMLAAQACSTILSTIGRILRTGHGTDNREIIGTSEILLFMMITTTVFSWIYIYLTQIPSFCFVDRKVLPLLFLRGIAGFFGIWGFYYSLRDLALAEATIINFIAPMLAILLSGLLLGQHYTAAQIFAGLISIVGVMCVFQPWSAYTMGVSTGHSLAVGAAFVGVLGGAISYITISRLGEAVHPIVTVAYFATITTMLNGLVLLFQMTTFRIPSTSTQWLAVCVLGTLSFAMHWLSTASLTWDANPNQALNIVYVQIVFAILADKLVFKISPDVWKYVGGGLILGSAAFVAGMRSRHDYARLEMGNEENEELEMGIELDEMTWKGEHVD</sequence>
<keyword evidence="8" id="KW-1185">Reference proteome</keyword>
<reference evidence="7" key="1">
    <citation type="journal article" date="2020" name="Stud. Mycol.">
        <title>101 Dothideomycetes genomes: a test case for predicting lifestyles and emergence of pathogens.</title>
        <authorList>
            <person name="Haridas S."/>
            <person name="Albert R."/>
            <person name="Binder M."/>
            <person name="Bloem J."/>
            <person name="Labutti K."/>
            <person name="Salamov A."/>
            <person name="Andreopoulos B."/>
            <person name="Baker S."/>
            <person name="Barry K."/>
            <person name="Bills G."/>
            <person name="Bluhm B."/>
            <person name="Cannon C."/>
            <person name="Castanera R."/>
            <person name="Culley D."/>
            <person name="Daum C."/>
            <person name="Ezra D."/>
            <person name="Gonzalez J."/>
            <person name="Henrissat B."/>
            <person name="Kuo A."/>
            <person name="Liang C."/>
            <person name="Lipzen A."/>
            <person name="Lutzoni F."/>
            <person name="Magnuson J."/>
            <person name="Mondo S."/>
            <person name="Nolan M."/>
            <person name="Ohm R."/>
            <person name="Pangilinan J."/>
            <person name="Park H.-J."/>
            <person name="Ramirez L."/>
            <person name="Alfaro M."/>
            <person name="Sun H."/>
            <person name="Tritt A."/>
            <person name="Yoshinaga Y."/>
            <person name="Zwiers L.-H."/>
            <person name="Turgeon B."/>
            <person name="Goodwin S."/>
            <person name="Spatafora J."/>
            <person name="Crous P."/>
            <person name="Grigoriev I."/>
        </authorList>
    </citation>
    <scope>NUCLEOTIDE SEQUENCE</scope>
    <source>
        <strain evidence="7">CBS 109.77</strain>
    </source>
</reference>
<dbReference type="PANTHER" id="PTHR22911">
    <property type="entry name" value="ACYL-MALONYL CONDENSING ENZYME-RELATED"/>
    <property type="match status" value="1"/>
</dbReference>
<organism evidence="7 8">
    <name type="scientific">Melanomma pulvis-pyrius CBS 109.77</name>
    <dbReference type="NCBI Taxonomy" id="1314802"/>
    <lineage>
        <taxon>Eukaryota</taxon>
        <taxon>Fungi</taxon>
        <taxon>Dikarya</taxon>
        <taxon>Ascomycota</taxon>
        <taxon>Pezizomycotina</taxon>
        <taxon>Dothideomycetes</taxon>
        <taxon>Pleosporomycetidae</taxon>
        <taxon>Pleosporales</taxon>
        <taxon>Melanommataceae</taxon>
        <taxon>Melanomma</taxon>
    </lineage>
</organism>
<feature type="transmembrane region" description="Helical" evidence="5">
    <location>
        <begin position="113"/>
        <end position="137"/>
    </location>
</feature>
<dbReference type="AlphaFoldDB" id="A0A6A6X319"/>
<dbReference type="SUPFAM" id="SSF103481">
    <property type="entry name" value="Multidrug resistance efflux transporter EmrE"/>
    <property type="match status" value="2"/>
</dbReference>
<gene>
    <name evidence="7" type="ORF">K505DRAFT_282035</name>
</gene>
<name>A0A6A6X319_9PLEO</name>
<protein>
    <recommendedName>
        <fullName evidence="6">EamA domain-containing protein</fullName>
    </recommendedName>
</protein>
<dbReference type="GO" id="GO:0016020">
    <property type="term" value="C:membrane"/>
    <property type="evidence" value="ECO:0007669"/>
    <property type="project" value="UniProtKB-SubCell"/>
</dbReference>
<keyword evidence="2 5" id="KW-0812">Transmembrane</keyword>
<accession>A0A6A6X319</accession>
<evidence type="ECO:0000313" key="8">
    <source>
        <dbReference type="Proteomes" id="UP000799757"/>
    </source>
</evidence>
<proteinExistence type="predicted"/>
<feature type="domain" description="EamA" evidence="6">
    <location>
        <begin position="19"/>
        <end position="160"/>
    </location>
</feature>
<feature type="transmembrane region" description="Helical" evidence="5">
    <location>
        <begin position="88"/>
        <end position="107"/>
    </location>
</feature>
<dbReference type="Proteomes" id="UP000799757">
    <property type="component" value="Unassembled WGS sequence"/>
</dbReference>
<dbReference type="Pfam" id="PF00892">
    <property type="entry name" value="EamA"/>
    <property type="match status" value="2"/>
</dbReference>
<feature type="transmembrane region" description="Helical" evidence="5">
    <location>
        <begin position="57"/>
        <end position="76"/>
    </location>
</feature>
<evidence type="ECO:0000313" key="7">
    <source>
        <dbReference type="EMBL" id="KAF2790742.1"/>
    </source>
</evidence>
<keyword evidence="3 5" id="KW-1133">Transmembrane helix</keyword>
<evidence type="ECO:0000256" key="2">
    <source>
        <dbReference type="ARBA" id="ARBA00022692"/>
    </source>
</evidence>
<feature type="transmembrane region" description="Helical" evidence="5">
    <location>
        <begin position="239"/>
        <end position="262"/>
    </location>
</feature>
<evidence type="ECO:0000256" key="1">
    <source>
        <dbReference type="ARBA" id="ARBA00004141"/>
    </source>
</evidence>
<dbReference type="EMBL" id="MU002057">
    <property type="protein sequence ID" value="KAF2790742.1"/>
    <property type="molecule type" value="Genomic_DNA"/>
</dbReference>
<evidence type="ECO:0000259" key="6">
    <source>
        <dbReference type="Pfam" id="PF00892"/>
    </source>
</evidence>
<evidence type="ECO:0000256" key="3">
    <source>
        <dbReference type="ARBA" id="ARBA00022989"/>
    </source>
</evidence>
<evidence type="ECO:0000256" key="5">
    <source>
        <dbReference type="SAM" id="Phobius"/>
    </source>
</evidence>
<dbReference type="PROSITE" id="PS51257">
    <property type="entry name" value="PROKAR_LIPOPROTEIN"/>
    <property type="match status" value="1"/>
</dbReference>
<dbReference type="InterPro" id="IPR037185">
    <property type="entry name" value="EmrE-like"/>
</dbReference>
<feature type="transmembrane region" description="Helical" evidence="5">
    <location>
        <begin position="20"/>
        <end position="37"/>
    </location>
</feature>
<dbReference type="InterPro" id="IPR000620">
    <property type="entry name" value="EamA_dom"/>
</dbReference>
<evidence type="ECO:0000256" key="4">
    <source>
        <dbReference type="ARBA" id="ARBA00023136"/>
    </source>
</evidence>
<feature type="transmembrane region" description="Helical" evidence="5">
    <location>
        <begin position="175"/>
        <end position="195"/>
    </location>
</feature>
<feature type="domain" description="EamA" evidence="6">
    <location>
        <begin position="178"/>
        <end position="310"/>
    </location>
</feature>
<feature type="transmembrane region" description="Helical" evidence="5">
    <location>
        <begin position="144"/>
        <end position="163"/>
    </location>
</feature>
<feature type="transmembrane region" description="Helical" evidence="5">
    <location>
        <begin position="207"/>
        <end position="227"/>
    </location>
</feature>
<comment type="subcellular location">
    <subcellularLocation>
        <location evidence="1">Membrane</location>
        <topology evidence="1">Multi-pass membrane protein</topology>
    </subcellularLocation>
</comment>
<dbReference type="PANTHER" id="PTHR22911:SF6">
    <property type="entry name" value="SOLUTE CARRIER FAMILY 35 MEMBER G1"/>
    <property type="match status" value="1"/>
</dbReference>
<dbReference type="OrthoDB" id="306876at2759"/>
<keyword evidence="4 5" id="KW-0472">Membrane</keyword>
<feature type="transmembrane region" description="Helical" evidence="5">
    <location>
        <begin position="294"/>
        <end position="313"/>
    </location>
</feature>